<accession>A0A4Y1Z8Y2</accession>
<reference evidence="1 2" key="1">
    <citation type="submission" date="2017-11" db="EMBL/GenBank/DDBJ databases">
        <title>Draft Genome Sequence of Sporolactobacillus inulinus NBRC 111894 Isolated from Koso, a Japanese Sugar-Vegetable Fermented Beverage.</title>
        <authorList>
            <person name="Chiou T.Y."/>
            <person name="Oshima K."/>
            <person name="Suda W."/>
            <person name="Hattori M."/>
            <person name="Takahashi T."/>
        </authorList>
    </citation>
    <scope>NUCLEOTIDE SEQUENCE [LARGE SCALE GENOMIC DNA]</scope>
    <source>
        <strain evidence="1 2">NBRC111894</strain>
    </source>
</reference>
<name>A0A4Y1Z8Y2_9BACL</name>
<organism evidence="1 2">
    <name type="scientific">Sporolactobacillus inulinus</name>
    <dbReference type="NCBI Taxonomy" id="2078"/>
    <lineage>
        <taxon>Bacteria</taxon>
        <taxon>Bacillati</taxon>
        <taxon>Bacillota</taxon>
        <taxon>Bacilli</taxon>
        <taxon>Bacillales</taxon>
        <taxon>Sporolactobacillaceae</taxon>
        <taxon>Sporolactobacillus</taxon>
    </lineage>
</organism>
<dbReference type="Gene3D" id="3.30.450.40">
    <property type="match status" value="1"/>
</dbReference>
<comment type="caution">
    <text evidence="1">The sequence shown here is derived from an EMBL/GenBank/DDBJ whole genome shotgun (WGS) entry which is preliminary data.</text>
</comment>
<evidence type="ECO:0000313" key="2">
    <source>
        <dbReference type="Proteomes" id="UP000319716"/>
    </source>
</evidence>
<dbReference type="AlphaFoldDB" id="A0A4Y1Z8Y2"/>
<dbReference type="InterPro" id="IPR029016">
    <property type="entry name" value="GAF-like_dom_sf"/>
</dbReference>
<gene>
    <name evidence="1" type="ORF">NBRC111894_1071</name>
</gene>
<protein>
    <submittedName>
        <fullName evidence="1">Uncharacterized protein</fullName>
    </submittedName>
</protein>
<dbReference type="Proteomes" id="UP000319716">
    <property type="component" value="Unassembled WGS sequence"/>
</dbReference>
<evidence type="ECO:0000313" key="1">
    <source>
        <dbReference type="EMBL" id="GAY75517.1"/>
    </source>
</evidence>
<proteinExistence type="predicted"/>
<sequence>MQQCRTFLPVCFEAALALEKRSVEEKLWLGLSGEVLNDVDDSFYTKLLDTLITGLPGAEAGLLLLNNERTSKLVIESGSGFDHEYYQRIQLSSDESLAGTAFSKQELLVYNTKTALQQAMASLSPKTGTI</sequence>
<dbReference type="EMBL" id="BEXB01000006">
    <property type="protein sequence ID" value="GAY75517.1"/>
    <property type="molecule type" value="Genomic_DNA"/>
</dbReference>